<proteinExistence type="predicted"/>
<organism evidence="1 2">
    <name type="scientific">Pistacia integerrima</name>
    <dbReference type="NCBI Taxonomy" id="434235"/>
    <lineage>
        <taxon>Eukaryota</taxon>
        <taxon>Viridiplantae</taxon>
        <taxon>Streptophyta</taxon>
        <taxon>Embryophyta</taxon>
        <taxon>Tracheophyta</taxon>
        <taxon>Spermatophyta</taxon>
        <taxon>Magnoliopsida</taxon>
        <taxon>eudicotyledons</taxon>
        <taxon>Gunneridae</taxon>
        <taxon>Pentapetalae</taxon>
        <taxon>rosids</taxon>
        <taxon>malvids</taxon>
        <taxon>Sapindales</taxon>
        <taxon>Anacardiaceae</taxon>
        <taxon>Pistacia</taxon>
    </lineage>
</organism>
<evidence type="ECO:0000313" key="2">
    <source>
        <dbReference type="Proteomes" id="UP001163603"/>
    </source>
</evidence>
<keyword evidence="2" id="KW-1185">Reference proteome</keyword>
<comment type="caution">
    <text evidence="1">The sequence shown here is derived from an EMBL/GenBank/DDBJ whole genome shotgun (WGS) entry which is preliminary data.</text>
</comment>
<evidence type="ECO:0000313" key="1">
    <source>
        <dbReference type="EMBL" id="KAJ0052989.1"/>
    </source>
</evidence>
<dbReference type="EMBL" id="CM047736">
    <property type="protein sequence ID" value="KAJ0052989.1"/>
    <property type="molecule type" value="Genomic_DNA"/>
</dbReference>
<reference evidence="2" key="1">
    <citation type="journal article" date="2023" name="G3 (Bethesda)">
        <title>Genome assembly and association tests identify interacting loci associated with vigor, precocity, and sex in interspecific pistachio rootstocks.</title>
        <authorList>
            <person name="Palmer W."/>
            <person name="Jacygrad E."/>
            <person name="Sagayaradj S."/>
            <person name="Cavanaugh K."/>
            <person name="Han R."/>
            <person name="Bertier L."/>
            <person name="Beede B."/>
            <person name="Kafkas S."/>
            <person name="Golino D."/>
            <person name="Preece J."/>
            <person name="Michelmore R."/>
        </authorList>
    </citation>
    <scope>NUCLEOTIDE SEQUENCE [LARGE SCALE GENOMIC DNA]</scope>
</reference>
<sequence>MIIYTENIQNKDNIYIYVIIMNSTPYNQQCTLTQPATEIKKTKQTYQKTYQHLNPKP</sequence>
<protein>
    <submittedName>
        <fullName evidence="1">Uncharacterized protein</fullName>
    </submittedName>
</protein>
<dbReference type="Proteomes" id="UP001163603">
    <property type="component" value="Chromosome 1"/>
</dbReference>
<name>A0ACC0ZIZ8_9ROSI</name>
<accession>A0ACC0ZIZ8</accession>
<gene>
    <name evidence="1" type="ORF">Pint_03005</name>
</gene>